<dbReference type="RefSeq" id="WP_134244372.1">
    <property type="nucleotide sequence ID" value="NZ_SNTY01000025.1"/>
</dbReference>
<accession>A0A4Y7XCH4</accession>
<evidence type="ECO:0000313" key="2">
    <source>
        <dbReference type="Proteomes" id="UP000297834"/>
    </source>
</evidence>
<comment type="caution">
    <text evidence="1">The sequence shown here is derived from an EMBL/GenBank/DDBJ whole genome shotgun (WGS) entry which is preliminary data.</text>
</comment>
<gene>
    <name evidence="1" type="ORF">E2B99_07930</name>
</gene>
<evidence type="ECO:0000313" key="1">
    <source>
        <dbReference type="EMBL" id="TEU26922.1"/>
    </source>
</evidence>
<proteinExistence type="predicted"/>
<dbReference type="EMBL" id="SNTY01000025">
    <property type="protein sequence ID" value="TEU26922.1"/>
    <property type="molecule type" value="Genomic_DNA"/>
</dbReference>
<dbReference type="OrthoDB" id="6717464at2"/>
<protein>
    <recommendedName>
        <fullName evidence="3">Nuclear transport factor 2 family protein</fullName>
    </recommendedName>
</protein>
<keyword evidence="2" id="KW-1185">Reference proteome</keyword>
<sequence length="113" mass="13472">MQALKNTRNQWIEAYYSGNHALLEMLETDEFFVQENNRMANNDLRYQQIKNLVKRGKWQPERLLEKDLQFHQLSATEYRVTGIVYSTSIQISIEEKWLFENGQWRAASLIMTA</sequence>
<reference evidence="1 2" key="1">
    <citation type="submission" date="2019-03" db="EMBL/GenBank/DDBJ databases">
        <title>Alkanindiges illinoisensis: a potential pathogenic isolated from ascites of a gastric cancer patient with abdominal metastasis.</title>
        <authorList>
            <person name="Hu X."/>
            <person name="Yang B."/>
            <person name="Yan X."/>
            <person name="Lin L."/>
            <person name="Zhao H."/>
            <person name="Zhou F."/>
            <person name="Su B."/>
            <person name="Chen J."/>
            <person name="Rui Y."/>
            <person name="Wang Q."/>
            <person name="Zheng L."/>
        </authorList>
    </citation>
    <scope>NUCLEOTIDE SEQUENCE [LARGE SCALE GENOMIC DNA]</scope>
    <source>
        <strain evidence="1 2">NFYY 23406</strain>
    </source>
</reference>
<dbReference type="AlphaFoldDB" id="A0A4Y7XCH4"/>
<organism evidence="1 2">
    <name type="scientific">Alkanindiges illinoisensis</name>
    <dbReference type="NCBI Taxonomy" id="197183"/>
    <lineage>
        <taxon>Bacteria</taxon>
        <taxon>Pseudomonadati</taxon>
        <taxon>Pseudomonadota</taxon>
        <taxon>Gammaproteobacteria</taxon>
        <taxon>Moraxellales</taxon>
        <taxon>Moraxellaceae</taxon>
        <taxon>Alkanindiges</taxon>
    </lineage>
</organism>
<dbReference type="Proteomes" id="UP000297834">
    <property type="component" value="Unassembled WGS sequence"/>
</dbReference>
<dbReference type="STRING" id="1120977.GCA_000619845_02507"/>
<name>A0A4Y7XCH4_9GAMM</name>
<evidence type="ECO:0008006" key="3">
    <source>
        <dbReference type="Google" id="ProtNLM"/>
    </source>
</evidence>